<keyword evidence="5" id="KW-1185">Reference proteome</keyword>
<organism evidence="4 5">
    <name type="scientific">Hydrogenivirga caldilitoris</name>
    <dbReference type="NCBI Taxonomy" id="246264"/>
    <lineage>
        <taxon>Bacteria</taxon>
        <taxon>Pseudomonadati</taxon>
        <taxon>Aquificota</taxon>
        <taxon>Aquificia</taxon>
        <taxon>Aquificales</taxon>
        <taxon>Aquificaceae</taxon>
        <taxon>Hydrogenivirga</taxon>
    </lineage>
</organism>
<comment type="caution">
    <text evidence="4">The sequence shown here is derived from an EMBL/GenBank/DDBJ whole genome shotgun (WGS) entry which is preliminary data.</text>
</comment>
<dbReference type="AlphaFoldDB" id="A0A497XNK2"/>
<dbReference type="GO" id="GO:0005829">
    <property type="term" value="C:cytosol"/>
    <property type="evidence" value="ECO:0007669"/>
    <property type="project" value="TreeGrafter"/>
</dbReference>
<comment type="similarity">
    <text evidence="1">Belongs to the NAD(P)H dehydrogenase (quinone) family.</text>
</comment>
<dbReference type="PANTHER" id="PTHR10204">
    <property type="entry name" value="NAD P H OXIDOREDUCTASE-RELATED"/>
    <property type="match status" value="1"/>
</dbReference>
<protein>
    <submittedName>
        <fullName evidence="4">NAD(P)H dehydrogenase (Quinone)</fullName>
    </submittedName>
</protein>
<feature type="domain" description="Flavodoxin-like fold" evidence="3">
    <location>
        <begin position="2"/>
        <end position="182"/>
    </location>
</feature>
<dbReference type="GO" id="GO:0003955">
    <property type="term" value="F:NAD(P)H dehydrogenase (quinone) activity"/>
    <property type="evidence" value="ECO:0007669"/>
    <property type="project" value="TreeGrafter"/>
</dbReference>
<dbReference type="Proteomes" id="UP000267841">
    <property type="component" value="Unassembled WGS sequence"/>
</dbReference>
<evidence type="ECO:0000313" key="4">
    <source>
        <dbReference type="EMBL" id="RLJ70515.1"/>
    </source>
</evidence>
<dbReference type="PANTHER" id="PTHR10204:SF34">
    <property type="entry name" value="NAD(P)H DEHYDROGENASE [QUINONE] 1 ISOFORM 1"/>
    <property type="match status" value="1"/>
</dbReference>
<name>A0A497XNK2_9AQUI</name>
<dbReference type="OrthoDB" id="9805976at2"/>
<dbReference type="RefSeq" id="WP_121010282.1">
    <property type="nucleotide sequence ID" value="NZ_RCCJ01000001.1"/>
</dbReference>
<dbReference type="EMBL" id="RCCJ01000001">
    <property type="protein sequence ID" value="RLJ70515.1"/>
    <property type="molecule type" value="Genomic_DNA"/>
</dbReference>
<dbReference type="Pfam" id="PF02525">
    <property type="entry name" value="Flavodoxin_2"/>
    <property type="match status" value="1"/>
</dbReference>
<evidence type="ECO:0000256" key="2">
    <source>
        <dbReference type="ARBA" id="ARBA00023002"/>
    </source>
</evidence>
<keyword evidence="2" id="KW-0560">Oxidoreductase</keyword>
<proteinExistence type="inferred from homology"/>
<sequence>MVLVIYAHPNPKSFNAAIRETVEDFLKERNLPFRTRDLYAISFNPVLSGEDFVALQKGSFLEDVGKEQEFVKEADTLIFIFPMWWYSFPAILKGYIDRVFSYGFAYGEKDGKVVGLLEGKRALIFCTLGGFEEDYENFSECLMNTFKATFEFCSIKVPLVKFFYGVPYVSDEVRKGYLEEVRRALLEAI</sequence>
<dbReference type="InterPro" id="IPR051545">
    <property type="entry name" value="NAD(P)H_dehydrogenase_qn"/>
</dbReference>
<evidence type="ECO:0000259" key="3">
    <source>
        <dbReference type="Pfam" id="PF02525"/>
    </source>
</evidence>
<evidence type="ECO:0000256" key="1">
    <source>
        <dbReference type="ARBA" id="ARBA00006252"/>
    </source>
</evidence>
<dbReference type="Gene3D" id="3.40.50.360">
    <property type="match status" value="1"/>
</dbReference>
<reference evidence="4 5" key="1">
    <citation type="submission" date="2018-10" db="EMBL/GenBank/DDBJ databases">
        <title>Genomic Encyclopedia of Archaeal and Bacterial Type Strains, Phase II (KMG-II): from individual species to whole genera.</title>
        <authorList>
            <person name="Goeker M."/>
        </authorList>
    </citation>
    <scope>NUCLEOTIDE SEQUENCE [LARGE SCALE GENOMIC DNA]</scope>
    <source>
        <strain evidence="4 5">DSM 16510</strain>
    </source>
</reference>
<dbReference type="InterPro" id="IPR029039">
    <property type="entry name" value="Flavoprotein-like_sf"/>
</dbReference>
<evidence type="ECO:0000313" key="5">
    <source>
        <dbReference type="Proteomes" id="UP000267841"/>
    </source>
</evidence>
<dbReference type="InterPro" id="IPR003680">
    <property type="entry name" value="Flavodoxin_fold"/>
</dbReference>
<gene>
    <name evidence="4" type="ORF">BCF55_0791</name>
</gene>
<dbReference type="SUPFAM" id="SSF52218">
    <property type="entry name" value="Flavoproteins"/>
    <property type="match status" value="1"/>
</dbReference>
<accession>A0A497XNK2</accession>